<dbReference type="InterPro" id="IPR010071">
    <property type="entry name" value="AA_adenyl_dom"/>
</dbReference>
<dbReference type="Gene3D" id="1.10.1200.10">
    <property type="entry name" value="ACP-like"/>
    <property type="match status" value="1"/>
</dbReference>
<dbReference type="Proteomes" id="UP001595904">
    <property type="component" value="Unassembled WGS sequence"/>
</dbReference>
<dbReference type="InterPro" id="IPR025110">
    <property type="entry name" value="AMP-bd_C"/>
</dbReference>
<dbReference type="SUPFAM" id="SSF47336">
    <property type="entry name" value="ACP-like"/>
    <property type="match status" value="1"/>
</dbReference>
<dbReference type="InterPro" id="IPR045851">
    <property type="entry name" value="AMP-bd_C_sf"/>
</dbReference>
<dbReference type="Pfam" id="PF13193">
    <property type="entry name" value="AMP-binding_C"/>
    <property type="match status" value="1"/>
</dbReference>
<dbReference type="CDD" id="cd17651">
    <property type="entry name" value="A_NRPS_VisG_like"/>
    <property type="match status" value="1"/>
</dbReference>
<protein>
    <submittedName>
        <fullName evidence="4">Amino acid adenylation domain-containing protein</fullName>
    </submittedName>
</protein>
<dbReference type="Pfam" id="PF00550">
    <property type="entry name" value="PP-binding"/>
    <property type="match status" value="1"/>
</dbReference>
<dbReference type="InterPro" id="IPR036736">
    <property type="entry name" value="ACP-like_sf"/>
</dbReference>
<evidence type="ECO:0000256" key="1">
    <source>
        <dbReference type="ARBA" id="ARBA00022450"/>
    </source>
</evidence>
<organism evidence="4 5">
    <name type="scientific">Steroidobacter flavus</name>
    <dbReference type="NCBI Taxonomy" id="1842136"/>
    <lineage>
        <taxon>Bacteria</taxon>
        <taxon>Pseudomonadati</taxon>
        <taxon>Pseudomonadota</taxon>
        <taxon>Gammaproteobacteria</taxon>
        <taxon>Steroidobacterales</taxon>
        <taxon>Steroidobacteraceae</taxon>
        <taxon>Steroidobacter</taxon>
    </lineage>
</organism>
<comment type="caution">
    <text evidence="4">The sequence shown here is derived from an EMBL/GenBank/DDBJ whole genome shotgun (WGS) entry which is preliminary data.</text>
</comment>
<sequence>GVLGTLKAGGAYVPLDPNYPAERLRYMIEDAAPTVILTQAELRSRLPVTSAEVIAMNAHCDRIEQQSQGNLSPADLQLTAECPVYVIYTSGSTGKPKGTAMAHRSMVNLIEWHRLSFPEGEGARVLQFAALSFDVAFQDTFSTLCTGGMLVLLDEWVRRDASALWDFLGEQHIERLFVPPLMLQSLAEHGTESNRQLRLRDVITAGEQLRISPEISRMFERLPECRLHNHYGPTETHVVTALTLPQSSAEWPTLPPIGRPIANTRIYILDSRRQPTPIGVTGEIYIGGAGVATGYLNRPELVAERFVEDPFSDAPQARMYKTGDLGRWRLDGTIDYLGRNDDQVKIRGYRIELGEIEARLALHERVREAAVIAREDDPGEKRLVAYITCAGTVRPSPDELRAHLKATLPEHMMPAAFVILDNLPLTPSGKLHRRGLPTPDVDDQVTRTYEPPQGEVEEAVAQIWRELLRLERIGRQENFFDLGGHSLLATRVVAHINHALDIGLSVRVLFERPTIEALANFILQEIAAEVSMEAL</sequence>
<feature type="non-terminal residue" evidence="4">
    <location>
        <position position="1"/>
    </location>
</feature>
<dbReference type="Gene3D" id="3.40.50.980">
    <property type="match status" value="2"/>
</dbReference>
<feature type="domain" description="Carrier" evidence="3">
    <location>
        <begin position="451"/>
        <end position="526"/>
    </location>
</feature>
<evidence type="ECO:0000313" key="5">
    <source>
        <dbReference type="Proteomes" id="UP001595904"/>
    </source>
</evidence>
<proteinExistence type="predicted"/>
<dbReference type="Gene3D" id="3.30.300.30">
    <property type="match status" value="1"/>
</dbReference>
<gene>
    <name evidence="4" type="ORF">ACFPN2_00005</name>
</gene>
<evidence type="ECO:0000256" key="2">
    <source>
        <dbReference type="ARBA" id="ARBA00022553"/>
    </source>
</evidence>
<dbReference type="Pfam" id="PF00501">
    <property type="entry name" value="AMP-binding"/>
    <property type="match status" value="1"/>
</dbReference>
<dbReference type="PROSITE" id="PS50075">
    <property type="entry name" value="CARRIER"/>
    <property type="match status" value="1"/>
</dbReference>
<dbReference type="NCBIfam" id="TIGR01733">
    <property type="entry name" value="AA-adenyl-dom"/>
    <property type="match status" value="1"/>
</dbReference>
<evidence type="ECO:0000313" key="4">
    <source>
        <dbReference type="EMBL" id="MFC4307449.1"/>
    </source>
</evidence>
<dbReference type="InterPro" id="IPR020806">
    <property type="entry name" value="PKS_PP-bd"/>
</dbReference>
<keyword evidence="1" id="KW-0596">Phosphopantetheine</keyword>
<dbReference type="InterPro" id="IPR020845">
    <property type="entry name" value="AMP-binding_CS"/>
</dbReference>
<dbReference type="InterPro" id="IPR009081">
    <property type="entry name" value="PP-bd_ACP"/>
</dbReference>
<keyword evidence="5" id="KW-1185">Reference proteome</keyword>
<dbReference type="RefSeq" id="WP_380593724.1">
    <property type="nucleotide sequence ID" value="NZ_JBHSDU010000001.1"/>
</dbReference>
<dbReference type="EMBL" id="JBHSDU010000001">
    <property type="protein sequence ID" value="MFC4307449.1"/>
    <property type="molecule type" value="Genomic_DNA"/>
</dbReference>
<accession>A0ABV8SLV9</accession>
<dbReference type="InterPro" id="IPR006162">
    <property type="entry name" value="Ppantetheine_attach_site"/>
</dbReference>
<dbReference type="Gene3D" id="2.30.38.10">
    <property type="entry name" value="Luciferase, Domain 3"/>
    <property type="match status" value="1"/>
</dbReference>
<dbReference type="PROSITE" id="PS00012">
    <property type="entry name" value="PHOSPHOPANTETHEINE"/>
    <property type="match status" value="1"/>
</dbReference>
<dbReference type="PANTHER" id="PTHR44845:SF6">
    <property type="entry name" value="BETA-ALANINE-ACTIVATING ENZYME"/>
    <property type="match status" value="1"/>
</dbReference>
<dbReference type="SMART" id="SM00823">
    <property type="entry name" value="PKS_PP"/>
    <property type="match status" value="1"/>
</dbReference>
<evidence type="ECO:0000259" key="3">
    <source>
        <dbReference type="PROSITE" id="PS50075"/>
    </source>
</evidence>
<dbReference type="PROSITE" id="PS00455">
    <property type="entry name" value="AMP_BINDING"/>
    <property type="match status" value="1"/>
</dbReference>
<reference evidence="5" key="1">
    <citation type="journal article" date="2019" name="Int. J. Syst. Evol. Microbiol.">
        <title>The Global Catalogue of Microorganisms (GCM) 10K type strain sequencing project: providing services to taxonomists for standard genome sequencing and annotation.</title>
        <authorList>
            <consortium name="The Broad Institute Genomics Platform"/>
            <consortium name="The Broad Institute Genome Sequencing Center for Infectious Disease"/>
            <person name="Wu L."/>
            <person name="Ma J."/>
        </authorList>
    </citation>
    <scope>NUCLEOTIDE SEQUENCE [LARGE SCALE GENOMIC DNA]</scope>
    <source>
        <strain evidence="5">CGMCC 1.10759</strain>
    </source>
</reference>
<dbReference type="SUPFAM" id="SSF56801">
    <property type="entry name" value="Acetyl-CoA synthetase-like"/>
    <property type="match status" value="1"/>
</dbReference>
<keyword evidence="2" id="KW-0597">Phosphoprotein</keyword>
<name>A0ABV8SLV9_9GAMM</name>
<dbReference type="InterPro" id="IPR000873">
    <property type="entry name" value="AMP-dep_synth/lig_dom"/>
</dbReference>
<dbReference type="PANTHER" id="PTHR44845">
    <property type="entry name" value="CARRIER DOMAIN-CONTAINING PROTEIN"/>
    <property type="match status" value="1"/>
</dbReference>